<dbReference type="Proteomes" id="UP001362999">
    <property type="component" value="Unassembled WGS sequence"/>
</dbReference>
<keyword evidence="2" id="KW-1185">Reference proteome</keyword>
<protein>
    <submittedName>
        <fullName evidence="1">Uncharacterized protein</fullName>
    </submittedName>
</protein>
<evidence type="ECO:0000313" key="1">
    <source>
        <dbReference type="EMBL" id="KAK6981419.1"/>
    </source>
</evidence>
<name>A0AAV9ZH05_9AGAR</name>
<proteinExistence type="predicted"/>
<dbReference type="EMBL" id="JAWWNJ010000150">
    <property type="protein sequence ID" value="KAK6981419.1"/>
    <property type="molecule type" value="Genomic_DNA"/>
</dbReference>
<comment type="caution">
    <text evidence="1">The sequence shown here is derived from an EMBL/GenBank/DDBJ whole genome shotgun (WGS) entry which is preliminary data.</text>
</comment>
<gene>
    <name evidence="1" type="ORF">R3P38DRAFT_3293762</name>
</gene>
<accession>A0AAV9ZH05</accession>
<organism evidence="1 2">
    <name type="scientific">Favolaschia claudopus</name>
    <dbReference type="NCBI Taxonomy" id="2862362"/>
    <lineage>
        <taxon>Eukaryota</taxon>
        <taxon>Fungi</taxon>
        <taxon>Dikarya</taxon>
        <taxon>Basidiomycota</taxon>
        <taxon>Agaricomycotina</taxon>
        <taxon>Agaricomycetes</taxon>
        <taxon>Agaricomycetidae</taxon>
        <taxon>Agaricales</taxon>
        <taxon>Marasmiineae</taxon>
        <taxon>Mycenaceae</taxon>
        <taxon>Favolaschia</taxon>
    </lineage>
</organism>
<dbReference type="AlphaFoldDB" id="A0AAV9ZH05"/>
<evidence type="ECO:0000313" key="2">
    <source>
        <dbReference type="Proteomes" id="UP001362999"/>
    </source>
</evidence>
<reference evidence="1 2" key="1">
    <citation type="journal article" date="2024" name="J Genomics">
        <title>Draft genome sequencing and assembly of Favolaschia claudopus CIRM-BRFM 2984 isolated from oak limbs.</title>
        <authorList>
            <person name="Navarro D."/>
            <person name="Drula E."/>
            <person name="Chaduli D."/>
            <person name="Cazenave R."/>
            <person name="Ahrendt S."/>
            <person name="Wang J."/>
            <person name="Lipzen A."/>
            <person name="Daum C."/>
            <person name="Barry K."/>
            <person name="Grigoriev I.V."/>
            <person name="Favel A."/>
            <person name="Rosso M.N."/>
            <person name="Martin F."/>
        </authorList>
    </citation>
    <scope>NUCLEOTIDE SEQUENCE [LARGE SCALE GENOMIC DNA]</scope>
    <source>
        <strain evidence="1 2">CIRM-BRFM 2984</strain>
    </source>
</reference>
<sequence>MFSNKSPRARAIGIYAGCFSMRPKTSFPPRIAKSPTFPTKSFRPRIASVVSAFIAQTTPTTPSTTRLPLKAGRRFAVNEAAFFINEVDIWTNEAEDEFDYATEFNYKTTRVQAQIQDLLRLLPNDARSRRTQE</sequence>